<evidence type="ECO:0000313" key="3">
    <source>
        <dbReference type="Proteomes" id="UP000054485"/>
    </source>
</evidence>
<dbReference type="EMBL" id="KN836053">
    <property type="protein sequence ID" value="KIK33001.1"/>
    <property type="molecule type" value="Genomic_DNA"/>
</dbReference>
<keyword evidence="3" id="KW-1185">Reference proteome</keyword>
<organism evidence="2 3">
    <name type="scientific">Suillus luteus UH-Slu-Lm8-n1</name>
    <dbReference type="NCBI Taxonomy" id="930992"/>
    <lineage>
        <taxon>Eukaryota</taxon>
        <taxon>Fungi</taxon>
        <taxon>Dikarya</taxon>
        <taxon>Basidiomycota</taxon>
        <taxon>Agaricomycotina</taxon>
        <taxon>Agaricomycetes</taxon>
        <taxon>Agaricomycetidae</taxon>
        <taxon>Boletales</taxon>
        <taxon>Suillineae</taxon>
        <taxon>Suillaceae</taxon>
        <taxon>Suillus</taxon>
    </lineage>
</organism>
<name>A0A0C9ZUI7_9AGAM</name>
<dbReference type="InParanoid" id="A0A0C9ZUI7"/>
<reference evidence="2 3" key="1">
    <citation type="submission" date="2014-04" db="EMBL/GenBank/DDBJ databases">
        <authorList>
            <consortium name="DOE Joint Genome Institute"/>
            <person name="Kuo A."/>
            <person name="Ruytinx J."/>
            <person name="Rineau F."/>
            <person name="Colpaert J."/>
            <person name="Kohler A."/>
            <person name="Nagy L.G."/>
            <person name="Floudas D."/>
            <person name="Copeland A."/>
            <person name="Barry K.W."/>
            <person name="Cichocki N."/>
            <person name="Veneault-Fourrey C."/>
            <person name="LaButti K."/>
            <person name="Lindquist E.A."/>
            <person name="Lipzen A."/>
            <person name="Lundell T."/>
            <person name="Morin E."/>
            <person name="Murat C."/>
            <person name="Sun H."/>
            <person name="Tunlid A."/>
            <person name="Henrissat B."/>
            <person name="Grigoriev I.V."/>
            <person name="Hibbett D.S."/>
            <person name="Martin F."/>
            <person name="Nordberg H.P."/>
            <person name="Cantor M.N."/>
            <person name="Hua S.X."/>
        </authorList>
    </citation>
    <scope>NUCLEOTIDE SEQUENCE [LARGE SCALE GENOMIC DNA]</scope>
    <source>
        <strain evidence="2 3">UH-Slu-Lm8-n1</strain>
    </source>
</reference>
<evidence type="ECO:0000256" key="1">
    <source>
        <dbReference type="SAM" id="MobiDB-lite"/>
    </source>
</evidence>
<sequence>MGRLEPTTAIKIEDPEPDPLFYDGDSDPENPETDLEFFTHRSTAGVIAVKISPRIHWHEEDIERFLHVGFDEQLNRLAIRSGFQVELIQDIYKQVRSYKQLKKVVKAMRASALNCAQAEIEAQEKEDFGH</sequence>
<gene>
    <name evidence="2" type="ORF">CY34DRAFT_18665</name>
</gene>
<feature type="region of interest" description="Disordered" evidence="1">
    <location>
        <begin position="1"/>
        <end position="31"/>
    </location>
</feature>
<reference evidence="3" key="2">
    <citation type="submission" date="2015-01" db="EMBL/GenBank/DDBJ databases">
        <title>Evolutionary Origins and Diversification of the Mycorrhizal Mutualists.</title>
        <authorList>
            <consortium name="DOE Joint Genome Institute"/>
            <consortium name="Mycorrhizal Genomics Consortium"/>
            <person name="Kohler A."/>
            <person name="Kuo A."/>
            <person name="Nagy L.G."/>
            <person name="Floudas D."/>
            <person name="Copeland A."/>
            <person name="Barry K.W."/>
            <person name="Cichocki N."/>
            <person name="Veneault-Fourrey C."/>
            <person name="LaButti K."/>
            <person name="Lindquist E.A."/>
            <person name="Lipzen A."/>
            <person name="Lundell T."/>
            <person name="Morin E."/>
            <person name="Murat C."/>
            <person name="Riley R."/>
            <person name="Ohm R."/>
            <person name="Sun H."/>
            <person name="Tunlid A."/>
            <person name="Henrissat B."/>
            <person name="Grigoriev I.V."/>
            <person name="Hibbett D.S."/>
            <person name="Martin F."/>
        </authorList>
    </citation>
    <scope>NUCLEOTIDE SEQUENCE [LARGE SCALE GENOMIC DNA]</scope>
    <source>
        <strain evidence="3">UH-Slu-Lm8-n1</strain>
    </source>
</reference>
<evidence type="ECO:0000313" key="2">
    <source>
        <dbReference type="EMBL" id="KIK33001.1"/>
    </source>
</evidence>
<accession>A0A0C9ZUI7</accession>
<dbReference type="Proteomes" id="UP000054485">
    <property type="component" value="Unassembled WGS sequence"/>
</dbReference>
<protein>
    <submittedName>
        <fullName evidence="2">Uncharacterized protein</fullName>
    </submittedName>
</protein>
<dbReference type="AlphaFoldDB" id="A0A0C9ZUI7"/>
<proteinExistence type="predicted"/>
<dbReference type="HOGENOM" id="CLU_1939526_0_0_1"/>
<dbReference type="OrthoDB" id="2667006at2759"/>